<proteinExistence type="predicted"/>
<accession>A0A1B7TEW7</accession>
<protein>
    <submittedName>
        <fullName evidence="2">Uncharacterized protein</fullName>
    </submittedName>
</protein>
<feature type="non-terminal residue" evidence="2">
    <location>
        <position position="74"/>
    </location>
</feature>
<evidence type="ECO:0000313" key="2">
    <source>
        <dbReference type="EMBL" id="OBA27248.1"/>
    </source>
</evidence>
<name>A0A1B7TEW7_9ASCO</name>
<evidence type="ECO:0000313" key="3">
    <source>
        <dbReference type="Proteomes" id="UP000092321"/>
    </source>
</evidence>
<dbReference type="Proteomes" id="UP000092321">
    <property type="component" value="Unassembled WGS sequence"/>
</dbReference>
<keyword evidence="3" id="KW-1185">Reference proteome</keyword>
<feature type="transmembrane region" description="Helical" evidence="1">
    <location>
        <begin position="56"/>
        <end position="73"/>
    </location>
</feature>
<sequence>MSKTSIENFFSYFAIKHHKTAKEKMVKDRTDTYFKKIYFDKKSQSYKTRISFRKKFIFFGLFFCCSLGIPVGNN</sequence>
<keyword evidence="1" id="KW-0472">Membrane</keyword>
<reference evidence="3" key="1">
    <citation type="journal article" date="2016" name="Proc. Natl. Acad. Sci. U.S.A.">
        <title>Comparative genomics of biotechnologically important yeasts.</title>
        <authorList>
            <person name="Riley R."/>
            <person name="Haridas S."/>
            <person name="Wolfe K.H."/>
            <person name="Lopes M.R."/>
            <person name="Hittinger C.T."/>
            <person name="Goeker M."/>
            <person name="Salamov A.A."/>
            <person name="Wisecaver J.H."/>
            <person name="Long T.M."/>
            <person name="Calvey C.H."/>
            <person name="Aerts A.L."/>
            <person name="Barry K.W."/>
            <person name="Choi C."/>
            <person name="Clum A."/>
            <person name="Coughlan A.Y."/>
            <person name="Deshpande S."/>
            <person name="Douglass A.P."/>
            <person name="Hanson S.J."/>
            <person name="Klenk H.-P."/>
            <person name="LaButti K.M."/>
            <person name="Lapidus A."/>
            <person name="Lindquist E.A."/>
            <person name="Lipzen A.M."/>
            <person name="Meier-Kolthoff J.P."/>
            <person name="Ohm R.A."/>
            <person name="Otillar R.P."/>
            <person name="Pangilinan J.L."/>
            <person name="Peng Y."/>
            <person name="Rokas A."/>
            <person name="Rosa C.A."/>
            <person name="Scheuner C."/>
            <person name="Sibirny A.A."/>
            <person name="Slot J.C."/>
            <person name="Stielow J.B."/>
            <person name="Sun H."/>
            <person name="Kurtzman C.P."/>
            <person name="Blackwell M."/>
            <person name="Grigoriev I.V."/>
            <person name="Jeffries T.W."/>
        </authorList>
    </citation>
    <scope>NUCLEOTIDE SEQUENCE [LARGE SCALE GENOMIC DNA]</scope>
    <source>
        <strain evidence="3">NRRL Y-1626</strain>
    </source>
</reference>
<keyword evidence="1" id="KW-0812">Transmembrane</keyword>
<keyword evidence="1" id="KW-1133">Transmembrane helix</keyword>
<dbReference type="AlphaFoldDB" id="A0A1B7TEW7"/>
<gene>
    <name evidence="2" type="ORF">HANVADRAFT_52538</name>
</gene>
<evidence type="ECO:0000256" key="1">
    <source>
        <dbReference type="SAM" id="Phobius"/>
    </source>
</evidence>
<dbReference type="EMBL" id="LXPE01000010">
    <property type="protein sequence ID" value="OBA27248.1"/>
    <property type="molecule type" value="Genomic_DNA"/>
</dbReference>
<comment type="caution">
    <text evidence="2">The sequence shown here is derived from an EMBL/GenBank/DDBJ whole genome shotgun (WGS) entry which is preliminary data.</text>
</comment>
<organism evidence="2 3">
    <name type="scientific">Hanseniaspora valbyensis NRRL Y-1626</name>
    <dbReference type="NCBI Taxonomy" id="766949"/>
    <lineage>
        <taxon>Eukaryota</taxon>
        <taxon>Fungi</taxon>
        <taxon>Dikarya</taxon>
        <taxon>Ascomycota</taxon>
        <taxon>Saccharomycotina</taxon>
        <taxon>Saccharomycetes</taxon>
        <taxon>Saccharomycodales</taxon>
        <taxon>Saccharomycodaceae</taxon>
        <taxon>Hanseniaspora</taxon>
    </lineage>
</organism>